<dbReference type="Proteomes" id="UP000184076">
    <property type="component" value="Unassembled WGS sequence"/>
</dbReference>
<evidence type="ECO:0000313" key="8">
    <source>
        <dbReference type="Proteomes" id="UP000184076"/>
    </source>
</evidence>
<evidence type="ECO:0000256" key="5">
    <source>
        <dbReference type="SAM" id="MobiDB-lite"/>
    </source>
</evidence>
<dbReference type="GO" id="GO:0005524">
    <property type="term" value="F:ATP binding"/>
    <property type="evidence" value="ECO:0007669"/>
    <property type="project" value="UniProtKB-UniRule"/>
</dbReference>
<evidence type="ECO:0000259" key="6">
    <source>
        <dbReference type="PROSITE" id="PS50975"/>
    </source>
</evidence>
<dbReference type="PANTHER" id="PTHR43055">
    <property type="entry name" value="FORMATE-DEPENDENT PHOSPHORIBOSYLGLYCINAMIDE FORMYLTRANSFERASE"/>
    <property type="match status" value="1"/>
</dbReference>
<dbReference type="STRING" id="1121391.SAMN02745206_02200"/>
<sequence length="422" mass="46555">MSEPTEMWRNSSSPGTCSERGGAVPPGDEIRVAVFGGSLQGTEVLYLARKAGWRTLLVDRNEQAPARTLADRFVCTEIERIHDPNAFLKACRLMVPALEDDEALERLQAISRETGVPLAHDPEAYAVSSSKVASDDLFRKLGVPAPRPHPSNRFPVIAKPDRGSGSRGVRVFADEGSLSRWLCGRQDPHRWVIQEFIQGPTFSVEVVGNGREYETGPVTDLHMDADYDCKRVTAPSELADSLQEKMAALALRLAGALNLRGIMDLEVVFDGRDLLALEIDARFPSQTPTVVYWSEGVNLLEILGLMALDPESPPRPWRRGGHRAVLYEHVQVRNGRLYVAGEHVMAKAKALRVVPGFFGSREAVTDHVPGAREWVATLIFVSDRVKDVWAQRHRALERMVGELGLKGVEDSMPCREGEGVGP</sequence>
<dbReference type="OrthoDB" id="5415832at2"/>
<dbReference type="RefSeq" id="WP_084076408.1">
    <property type="nucleotide sequence ID" value="NZ_FQVB01000020.1"/>
</dbReference>
<dbReference type="InterPro" id="IPR016185">
    <property type="entry name" value="PreATP-grasp_dom_sf"/>
</dbReference>
<dbReference type="NCBIfam" id="TIGR03909">
    <property type="entry name" value="pyrrolys_PylC"/>
    <property type="match status" value="1"/>
</dbReference>
<dbReference type="GO" id="GO:0005829">
    <property type="term" value="C:cytosol"/>
    <property type="evidence" value="ECO:0007669"/>
    <property type="project" value="TreeGrafter"/>
</dbReference>
<keyword evidence="3 4" id="KW-0067">ATP-binding</keyword>
<feature type="domain" description="ATP-grasp" evidence="6">
    <location>
        <begin position="108"/>
        <end position="308"/>
    </location>
</feature>
<gene>
    <name evidence="7" type="ORF">SAMN02745206_02200</name>
</gene>
<dbReference type="GO" id="GO:0071524">
    <property type="term" value="P:pyrrolysine biosynthetic process"/>
    <property type="evidence" value="ECO:0007669"/>
    <property type="project" value="InterPro"/>
</dbReference>
<keyword evidence="1" id="KW-0436">Ligase</keyword>
<dbReference type="SUPFAM" id="SSF56059">
    <property type="entry name" value="Glutathione synthetase ATP-binding domain-like"/>
    <property type="match status" value="1"/>
</dbReference>
<evidence type="ECO:0000256" key="2">
    <source>
        <dbReference type="ARBA" id="ARBA00022741"/>
    </source>
</evidence>
<dbReference type="SUPFAM" id="SSF52440">
    <property type="entry name" value="PreATP-grasp domain"/>
    <property type="match status" value="1"/>
</dbReference>
<evidence type="ECO:0000256" key="4">
    <source>
        <dbReference type="PROSITE-ProRule" id="PRU00409"/>
    </source>
</evidence>
<dbReference type="Pfam" id="PF02655">
    <property type="entry name" value="ATP-grasp_3"/>
    <property type="match status" value="1"/>
</dbReference>
<dbReference type="Gene3D" id="3.40.50.720">
    <property type="entry name" value="NAD(P)-binding Rossmann-like Domain"/>
    <property type="match status" value="1"/>
</dbReference>
<accession>A0A1M5CGT5</accession>
<dbReference type="PANTHER" id="PTHR43055:SF1">
    <property type="entry name" value="FORMATE-DEPENDENT PHOSPHORIBOSYLGLYCINAMIDE FORMYLTRANSFERASE"/>
    <property type="match status" value="1"/>
</dbReference>
<feature type="region of interest" description="Disordered" evidence="5">
    <location>
        <begin position="1"/>
        <end position="23"/>
    </location>
</feature>
<dbReference type="GO" id="GO:0016874">
    <property type="term" value="F:ligase activity"/>
    <property type="evidence" value="ECO:0007669"/>
    <property type="project" value="UniProtKB-KW"/>
</dbReference>
<reference evidence="8" key="1">
    <citation type="submission" date="2016-11" db="EMBL/GenBank/DDBJ databases">
        <authorList>
            <person name="Varghese N."/>
            <person name="Submissions S."/>
        </authorList>
    </citation>
    <scope>NUCLEOTIDE SEQUENCE [LARGE SCALE GENOMIC DNA]</scope>
    <source>
        <strain evidence="8">DSM 9756</strain>
    </source>
</reference>
<dbReference type="AlphaFoldDB" id="A0A1M5CGT5"/>
<protein>
    <submittedName>
        <fullName evidence="7">Pyrrolysine biosynthesis protein PylC</fullName>
    </submittedName>
</protein>
<dbReference type="PROSITE" id="PS50975">
    <property type="entry name" value="ATP_GRASP"/>
    <property type="match status" value="1"/>
</dbReference>
<dbReference type="InterPro" id="IPR003806">
    <property type="entry name" value="ATP-grasp_PylC-type"/>
</dbReference>
<dbReference type="InterPro" id="IPR011761">
    <property type="entry name" value="ATP-grasp"/>
</dbReference>
<evidence type="ECO:0000256" key="1">
    <source>
        <dbReference type="ARBA" id="ARBA00022598"/>
    </source>
</evidence>
<name>A0A1M5CGT5_9BACT</name>
<evidence type="ECO:0000256" key="3">
    <source>
        <dbReference type="ARBA" id="ARBA00022840"/>
    </source>
</evidence>
<dbReference type="InterPro" id="IPR023890">
    <property type="entry name" value="Pyrrolys_PylC"/>
</dbReference>
<dbReference type="EMBL" id="FQVB01000020">
    <property type="protein sequence ID" value="SHF53938.1"/>
    <property type="molecule type" value="Genomic_DNA"/>
</dbReference>
<organism evidence="7 8">
    <name type="scientific">Desulfacinum infernum DSM 9756</name>
    <dbReference type="NCBI Taxonomy" id="1121391"/>
    <lineage>
        <taxon>Bacteria</taxon>
        <taxon>Pseudomonadati</taxon>
        <taxon>Thermodesulfobacteriota</taxon>
        <taxon>Syntrophobacteria</taxon>
        <taxon>Syntrophobacterales</taxon>
        <taxon>Syntrophobacteraceae</taxon>
        <taxon>Desulfacinum</taxon>
    </lineage>
</organism>
<keyword evidence="2 4" id="KW-0547">Nucleotide-binding</keyword>
<keyword evidence="8" id="KW-1185">Reference proteome</keyword>
<proteinExistence type="predicted"/>
<evidence type="ECO:0000313" key="7">
    <source>
        <dbReference type="EMBL" id="SHF53938.1"/>
    </source>
</evidence>
<dbReference type="GO" id="GO:0046872">
    <property type="term" value="F:metal ion binding"/>
    <property type="evidence" value="ECO:0007669"/>
    <property type="project" value="InterPro"/>
</dbReference>
<dbReference type="Gene3D" id="3.30.470.20">
    <property type="entry name" value="ATP-grasp fold, B domain"/>
    <property type="match status" value="1"/>
</dbReference>